<dbReference type="GO" id="GO:0016620">
    <property type="term" value="F:oxidoreductase activity, acting on the aldehyde or oxo group of donors, NAD or NADP as acceptor"/>
    <property type="evidence" value="ECO:0007669"/>
    <property type="project" value="InterPro"/>
</dbReference>
<name>A0A009IPJ6_ACIB9</name>
<evidence type="ECO:0000313" key="4">
    <source>
        <dbReference type="Proteomes" id="UP000020595"/>
    </source>
</evidence>
<dbReference type="Proteomes" id="UP000020595">
    <property type="component" value="Unassembled WGS sequence"/>
</dbReference>
<feature type="domain" description="Aldehyde dehydrogenase" evidence="2">
    <location>
        <begin position="6"/>
        <end position="429"/>
    </location>
</feature>
<dbReference type="Gene3D" id="3.40.605.10">
    <property type="entry name" value="Aldehyde Dehydrogenase, Chain A, domain 1"/>
    <property type="match status" value="1"/>
</dbReference>
<dbReference type="InterPro" id="IPR016161">
    <property type="entry name" value="Ald_DH/histidinol_DH"/>
</dbReference>
<dbReference type="InterPro" id="IPR015590">
    <property type="entry name" value="Aldehyde_DH_dom"/>
</dbReference>
<comment type="caution">
    <text evidence="3">The sequence shown here is derived from an EMBL/GenBank/DDBJ whole genome shotgun (WGS) entry which is preliminary data.</text>
</comment>
<evidence type="ECO:0000313" key="3">
    <source>
        <dbReference type="EMBL" id="EXB06659.1"/>
    </source>
</evidence>
<evidence type="ECO:0000259" key="2">
    <source>
        <dbReference type="Pfam" id="PF00171"/>
    </source>
</evidence>
<dbReference type="PANTHER" id="PTHR43353">
    <property type="entry name" value="SUCCINATE-SEMIALDEHYDE DEHYDROGENASE, MITOCHONDRIAL"/>
    <property type="match status" value="1"/>
</dbReference>
<dbReference type="InterPro" id="IPR016163">
    <property type="entry name" value="Ald_DH_C"/>
</dbReference>
<sequence>MATVTTTQEVFEKVSAAQSAYESSRQVSPKKRAEWLDAIARGLGHHADELIEIAQKETNLDIARLQGEMKRTIFQLQLFAKEIQYGPHFEATIDHADQNWGMGPRPDIRRVNVPLGVVGVFGASNFPFAFSVMGGDSASALAAGCAVVHKVHDGHLTLGLRTGEVVVEALKKVGAPEGLFSVIHGRAGAEALVDHPLVQAIGFTGSLAGGRALFDRASRREKPIPFFGELGSINPVFVTEKAWATRQNDILTGYANAATMGMGQFCTKPGLLFVPQFEVAEIVPVLQKEFSTKKFAPLLTPNLRKGFEASLAQVRALNNVEVLVEGNNAEAPSPTILMTTVEAIKANPEILELEMFGPASVIVQYQSEKDLTGMVALLEGQLTCTLQAENDEVLGDLIDAIHEKCGRVLWNGWPTGVTVSYAQHHGGPYPSTTSSAKTSVGTGAIGRFMRAVAYQTFPDAMLPPALQESNPWKIIRRVDGRWIEAQ</sequence>
<dbReference type="InterPro" id="IPR044151">
    <property type="entry name" value="ALDH_KGSADH"/>
</dbReference>
<dbReference type="InterPro" id="IPR050740">
    <property type="entry name" value="Aldehyde_DH_Superfamily"/>
</dbReference>
<keyword evidence="1" id="KW-0560">Oxidoreductase</keyword>
<proteinExistence type="predicted"/>
<dbReference type="PATRIC" id="fig|1310613.3.peg.1023"/>
<reference evidence="3 4" key="1">
    <citation type="submission" date="2014-02" db="EMBL/GenBank/DDBJ databases">
        <title>Comparative genomics and transcriptomics to identify genetic mechanisms underlying the emergence of carbapenem resistant Acinetobacter baumannii (CRAb).</title>
        <authorList>
            <person name="Harris A.D."/>
            <person name="Johnson K.J."/>
            <person name="George J."/>
            <person name="Shefchek K."/>
            <person name="Daugherty S.C."/>
            <person name="Parankush S."/>
            <person name="Sadzewicz L."/>
            <person name="Tallon L."/>
            <person name="Sengamalay N."/>
            <person name="Hazen T.H."/>
            <person name="Rasko D.A."/>
        </authorList>
    </citation>
    <scope>NUCLEOTIDE SEQUENCE [LARGE SCALE GENOMIC DNA]</scope>
    <source>
        <strain evidence="3 4">1295743</strain>
    </source>
</reference>
<dbReference type="InterPro" id="IPR016162">
    <property type="entry name" value="Ald_DH_N"/>
</dbReference>
<dbReference type="CDD" id="cd07129">
    <property type="entry name" value="ALDH_KGSADH"/>
    <property type="match status" value="1"/>
</dbReference>
<dbReference type="RefSeq" id="WP_024433427.1">
    <property type="nucleotide sequence ID" value="NZ_JEWH01000009.1"/>
</dbReference>
<evidence type="ECO:0000256" key="1">
    <source>
        <dbReference type="ARBA" id="ARBA00023002"/>
    </source>
</evidence>
<accession>A0A009IPJ6</accession>
<dbReference type="PANTHER" id="PTHR43353:SF3">
    <property type="entry name" value="ALDEHYDE DEHYDROGENASE-RELATED"/>
    <property type="match status" value="1"/>
</dbReference>
<gene>
    <name evidence="3" type="ORF">J512_1070</name>
</gene>
<protein>
    <submittedName>
        <fullName evidence="3">Aldehyde dehydrogenase family protein</fullName>
    </submittedName>
</protein>
<dbReference type="SUPFAM" id="SSF53720">
    <property type="entry name" value="ALDH-like"/>
    <property type="match status" value="1"/>
</dbReference>
<dbReference type="Pfam" id="PF00171">
    <property type="entry name" value="Aldedh"/>
    <property type="match status" value="1"/>
</dbReference>
<dbReference type="AlphaFoldDB" id="A0A009IPJ6"/>
<organism evidence="3 4">
    <name type="scientific">Acinetobacter baumannii (strain 1295743)</name>
    <dbReference type="NCBI Taxonomy" id="1310613"/>
    <lineage>
        <taxon>Bacteria</taxon>
        <taxon>Pseudomonadati</taxon>
        <taxon>Pseudomonadota</taxon>
        <taxon>Gammaproteobacteria</taxon>
        <taxon>Moraxellales</taxon>
        <taxon>Moraxellaceae</taxon>
        <taxon>Acinetobacter</taxon>
        <taxon>Acinetobacter calcoaceticus/baumannii complex</taxon>
    </lineage>
</organism>
<dbReference type="Gene3D" id="3.40.309.10">
    <property type="entry name" value="Aldehyde Dehydrogenase, Chain A, domain 2"/>
    <property type="match status" value="1"/>
</dbReference>
<dbReference type="EMBL" id="JEWH01000009">
    <property type="protein sequence ID" value="EXB06659.1"/>
    <property type="molecule type" value="Genomic_DNA"/>
</dbReference>